<sequence length="189" mass="21009">MRNQEAAERGNKNKNNMKAMLKEMTKRPRGRLYASKNKPKSPITVTHDSPSFLRVHAVVIISACETISDFARKKQRSLCILNVNGCVTNVTLRQPASSGAKVTTAWDHWFDHQRQVGGGLIASGHVVLMAASFMNVVFDRLPQDDDEAASMRNQQYYQNGRSHPIDNIHGLPQNMLTNGNSGIVSMLCC</sequence>
<evidence type="ECO:0000256" key="3">
    <source>
        <dbReference type="ARBA" id="ARBA00023125"/>
    </source>
</evidence>
<dbReference type="PANTHER" id="PTHR31100">
    <property type="entry name" value="AT-HOOK MOTIF NUCLEAR-LOCALIZED PROTEIN 15"/>
    <property type="match status" value="1"/>
</dbReference>
<keyword evidence="3" id="KW-0238">DNA-binding</keyword>
<dbReference type="InterPro" id="IPR014476">
    <property type="entry name" value="AHL15-29"/>
</dbReference>
<evidence type="ECO:0000256" key="4">
    <source>
        <dbReference type="ARBA" id="ARBA00023163"/>
    </source>
</evidence>
<keyword evidence="5" id="KW-0539">Nucleus</keyword>
<evidence type="ECO:0000256" key="6">
    <source>
        <dbReference type="SAM" id="MobiDB-lite"/>
    </source>
</evidence>
<organism evidence="7 8">
    <name type="scientific">Brassica napus</name>
    <name type="common">Rape</name>
    <dbReference type="NCBI Taxonomy" id="3708"/>
    <lineage>
        <taxon>Eukaryota</taxon>
        <taxon>Viridiplantae</taxon>
        <taxon>Streptophyta</taxon>
        <taxon>Embryophyta</taxon>
        <taxon>Tracheophyta</taxon>
        <taxon>Spermatophyta</taxon>
        <taxon>Magnoliopsida</taxon>
        <taxon>eudicotyledons</taxon>
        <taxon>Gunneridae</taxon>
        <taxon>Pentapetalae</taxon>
        <taxon>rosids</taxon>
        <taxon>malvids</taxon>
        <taxon>Brassicales</taxon>
        <taxon>Brassicaceae</taxon>
        <taxon>Brassiceae</taxon>
        <taxon>Brassica</taxon>
    </lineage>
</organism>
<evidence type="ECO:0000256" key="1">
    <source>
        <dbReference type="ARBA" id="ARBA00004123"/>
    </source>
</evidence>
<evidence type="ECO:0000256" key="2">
    <source>
        <dbReference type="ARBA" id="ARBA00023015"/>
    </source>
</evidence>
<keyword evidence="4" id="KW-0804">Transcription</keyword>
<dbReference type="Proteomes" id="UP000824890">
    <property type="component" value="Unassembled WGS sequence"/>
</dbReference>
<evidence type="ECO:0000256" key="5">
    <source>
        <dbReference type="ARBA" id="ARBA00023242"/>
    </source>
</evidence>
<proteinExistence type="predicted"/>
<reference evidence="7 8" key="1">
    <citation type="submission" date="2021-05" db="EMBL/GenBank/DDBJ databases">
        <title>Genome Assembly of Synthetic Allotetraploid Brassica napus Reveals Homoeologous Exchanges between Subgenomes.</title>
        <authorList>
            <person name="Davis J.T."/>
        </authorList>
    </citation>
    <scope>NUCLEOTIDE SEQUENCE [LARGE SCALE GENOMIC DNA]</scope>
    <source>
        <strain evidence="8">cv. Da-Ae</strain>
        <tissue evidence="7">Seedling</tissue>
    </source>
</reference>
<accession>A0ABQ7Y5X2</accession>
<comment type="subcellular location">
    <subcellularLocation>
        <location evidence="1">Nucleus</location>
    </subcellularLocation>
</comment>
<feature type="region of interest" description="Disordered" evidence="6">
    <location>
        <begin position="25"/>
        <end position="45"/>
    </location>
</feature>
<keyword evidence="2" id="KW-0805">Transcription regulation</keyword>
<name>A0ABQ7Y5X2_BRANA</name>
<dbReference type="PANTHER" id="PTHR31100:SF48">
    <property type="entry name" value="AT-HOOK MOTIF NUCLEAR-LOCALIZED PROTEIN 16"/>
    <property type="match status" value="1"/>
</dbReference>
<dbReference type="EMBL" id="JAGKQM010000018">
    <property type="protein sequence ID" value="KAH0863585.1"/>
    <property type="molecule type" value="Genomic_DNA"/>
</dbReference>
<comment type="caution">
    <text evidence="7">The sequence shown here is derived from an EMBL/GenBank/DDBJ whole genome shotgun (WGS) entry which is preliminary data.</text>
</comment>
<evidence type="ECO:0000313" key="8">
    <source>
        <dbReference type="Proteomes" id="UP000824890"/>
    </source>
</evidence>
<dbReference type="SUPFAM" id="SSF117856">
    <property type="entry name" value="AF0104/ALDC/Ptd012-like"/>
    <property type="match status" value="1"/>
</dbReference>
<evidence type="ECO:0008006" key="9">
    <source>
        <dbReference type="Google" id="ProtNLM"/>
    </source>
</evidence>
<dbReference type="InterPro" id="IPR005175">
    <property type="entry name" value="PPC_dom"/>
</dbReference>
<gene>
    <name evidence="7" type="ORF">HID58_080796</name>
</gene>
<keyword evidence="8" id="KW-1185">Reference proteome</keyword>
<dbReference type="CDD" id="cd11378">
    <property type="entry name" value="DUF296"/>
    <property type="match status" value="1"/>
</dbReference>
<evidence type="ECO:0000313" key="7">
    <source>
        <dbReference type="EMBL" id="KAH0863585.1"/>
    </source>
</evidence>
<protein>
    <recommendedName>
        <fullName evidence="9">AT-hook motif nuclear-localized protein</fullName>
    </recommendedName>
</protein>